<sequence>MGVDKDFFGICPYSTSQKIFSGKWNIVIMHLLSEKSYRFGELQRALGGITQTTLTKQLRFLEEYKMIHRKVYQEIPPKVEYSLTDIGKEFLPVLKEFQIFGDKYIDFLSKDK</sequence>
<proteinExistence type="predicted"/>
<evidence type="ECO:0000313" key="2">
    <source>
        <dbReference type="Proteomes" id="UP001058074"/>
    </source>
</evidence>
<accession>A0ACB5RDZ4</accession>
<reference evidence="1" key="1">
    <citation type="journal article" date="2025" name="Int. J. Syst. Evol. Microbiol.">
        <title>Inconstantimicrobium mannanitabidum sp. nov., a novel member of the family Clostridiaceae isolated from anoxic soil under the treatment of reductive soil disinfestation.</title>
        <authorList>
            <person name="Ueki A."/>
            <person name="Tonouchi A."/>
            <person name="Honma S."/>
            <person name="Kaku N."/>
            <person name="Ueki K."/>
        </authorList>
    </citation>
    <scope>NUCLEOTIDE SEQUENCE</scope>
    <source>
        <strain evidence="1">TW13</strain>
    </source>
</reference>
<keyword evidence="2" id="KW-1185">Reference proteome</keyword>
<dbReference type="Proteomes" id="UP001058074">
    <property type="component" value="Unassembled WGS sequence"/>
</dbReference>
<organism evidence="1 2">
    <name type="scientific">Inconstantimicrobium mannanitabidum</name>
    <dbReference type="NCBI Taxonomy" id="1604901"/>
    <lineage>
        <taxon>Bacteria</taxon>
        <taxon>Bacillati</taxon>
        <taxon>Bacillota</taxon>
        <taxon>Clostridia</taxon>
        <taxon>Eubacteriales</taxon>
        <taxon>Clostridiaceae</taxon>
        <taxon>Inconstantimicrobium</taxon>
    </lineage>
</organism>
<name>A0ACB5RDZ4_9CLOT</name>
<comment type="caution">
    <text evidence="1">The sequence shown here is derived from an EMBL/GenBank/DDBJ whole genome shotgun (WGS) entry which is preliminary data.</text>
</comment>
<dbReference type="EMBL" id="BROD01000001">
    <property type="protein sequence ID" value="GKX67493.1"/>
    <property type="molecule type" value="Genomic_DNA"/>
</dbReference>
<gene>
    <name evidence="1" type="ORF">rsdtw13_27510</name>
</gene>
<evidence type="ECO:0000313" key="1">
    <source>
        <dbReference type="EMBL" id="GKX67493.1"/>
    </source>
</evidence>
<protein>
    <submittedName>
        <fullName evidence="1">Transcriptional regulator</fullName>
    </submittedName>
</protein>